<keyword evidence="10" id="KW-1185">Reference proteome</keyword>
<accession>F4D058</accession>
<dbReference type="EMBL" id="CP002593">
    <property type="protein sequence ID" value="AEA25714.1"/>
    <property type="molecule type" value="Genomic_DNA"/>
</dbReference>
<feature type="compositionally biased region" description="Gly residues" evidence="8">
    <location>
        <begin position="269"/>
        <end position="307"/>
    </location>
</feature>
<dbReference type="Proteomes" id="UP000007809">
    <property type="component" value="Chromosome"/>
</dbReference>
<feature type="compositionally biased region" description="Basic and acidic residues" evidence="8">
    <location>
        <begin position="210"/>
        <end position="220"/>
    </location>
</feature>
<keyword evidence="5 7" id="KW-0456">Lyase</keyword>
<feature type="compositionally biased region" description="Basic and acidic residues" evidence="8">
    <location>
        <begin position="182"/>
        <end position="203"/>
    </location>
</feature>
<dbReference type="Gene3D" id="3.30.1490.480">
    <property type="entry name" value="Endolytic murein transglycosylase"/>
    <property type="match status" value="1"/>
</dbReference>
<dbReference type="InterPro" id="IPR003770">
    <property type="entry name" value="MLTG-like"/>
</dbReference>
<feature type="region of interest" description="Disordered" evidence="8">
    <location>
        <begin position="1"/>
        <end position="377"/>
    </location>
</feature>
<dbReference type="HOGENOM" id="CLU_370830_0_0_11"/>
<keyword evidence="6 7" id="KW-0961">Cell wall biogenesis/degradation</keyword>
<comment type="similarity">
    <text evidence="7">Belongs to the transglycosylase MltG family.</text>
</comment>
<feature type="site" description="Important for catalytic activity" evidence="7">
    <location>
        <position position="633"/>
    </location>
</feature>
<feature type="compositionally biased region" description="Low complexity" evidence="8">
    <location>
        <begin position="97"/>
        <end position="112"/>
    </location>
</feature>
<sequence>MTEGSDGRGRDDGRPPPRRAAAAPRRAEPWHDEPRPGPADPSGSSLGRHSGAHRVNGEPPAREPRRRRERPGHETEQGTEKLPGYRGRRARRDADDLATSFGATSFGATSFGTGSGPELPAAGSTARRAAGGRRRRAEPADPYDPGTVPSMPPASRARRREPVADEGAVAETVRARSVGARADARADAQRGDGRDVDSRHGDGRPSVGRPRPEYPDYRDPGDDDYAAAERAGRGAAGYRRSGTAEPGGYREDPGPGARAYETRYDARGGGRYGTHPTGGGSYGGDPGGGDPGGGGSDGSESDGGGPYEGESHDGDAYSHRYSDPDGGEGSGEPYSPGTGDRRADADPGDQPPDRAAPRRTAAAPTGRRGARRTAPVSAVHRRRRLVVVVVAAVVLLGAIAGGGVYLFGSLFDPDYDGPGSGDVIVRVQAGDSTSQIGTMLTSRGVVASAGAFTHAARGNQRILAVQPGYYQMNGRMSAAAAVGKLVDPASRVGKLEIRGGTQLDDTRSPDGTTSPGVLSLISQASCGQIDGRRQCVSVDDLRAAMEQADPAQLGVPAWAVDGVTKADPARRFEGLVAPGLYDVEPGTSATDVWKALLAASVPILEATGVADAGAKTGVSPYQALIISSLVEKEAITPDMPKVARVVYNRLAAGQRLELDSTVNYPLDVQALRTTAEARAKVGPYNSYAVAGLPPTPIAAPGKAAMAAALAPEPGPWLFFVRCRPDGTSCFGTTLAEHQDNVRQAIANGAF</sequence>
<organism evidence="9 10">
    <name type="scientific">Pseudonocardia dioxanivorans (strain ATCC 55486 / DSM 44775 / JCM 13855 / CB1190)</name>
    <dbReference type="NCBI Taxonomy" id="675635"/>
    <lineage>
        <taxon>Bacteria</taxon>
        <taxon>Bacillati</taxon>
        <taxon>Actinomycetota</taxon>
        <taxon>Actinomycetes</taxon>
        <taxon>Pseudonocardiales</taxon>
        <taxon>Pseudonocardiaceae</taxon>
        <taxon>Pseudonocardia</taxon>
    </lineage>
</organism>
<comment type="subcellular location">
    <subcellularLocation>
        <location evidence="7">Cell membrane</location>
        <topology evidence="7">Single-pass membrane protein</topology>
    </subcellularLocation>
</comment>
<evidence type="ECO:0000256" key="3">
    <source>
        <dbReference type="ARBA" id="ARBA00022989"/>
    </source>
</evidence>
<reference evidence="9 10" key="1">
    <citation type="journal article" date="2011" name="J. Bacteriol.">
        <title>Genome sequence of the 1,4-dioxane-degrading Pseudonocardia dioxanivorans strain CB1190.</title>
        <authorList>
            <person name="Sales C.M."/>
            <person name="Mahendra S."/>
            <person name="Grostern A."/>
            <person name="Parales R.E."/>
            <person name="Goodwin L.A."/>
            <person name="Woyke T."/>
            <person name="Nolan M."/>
            <person name="Lapidus A."/>
            <person name="Chertkov O."/>
            <person name="Ovchinnikova G."/>
            <person name="Sczyrba A."/>
            <person name="Alvarez-Cohen L."/>
        </authorList>
    </citation>
    <scope>NUCLEOTIDE SEQUENCE [LARGE SCALE GENOMIC DNA]</scope>
    <source>
        <strain evidence="10">ATCC 55486 / DSM 44775 / JCM 13855 / CB1190</strain>
    </source>
</reference>
<evidence type="ECO:0000256" key="6">
    <source>
        <dbReference type="ARBA" id="ARBA00023316"/>
    </source>
</evidence>
<gene>
    <name evidence="7" type="primary">mltG</name>
    <name evidence="9" type="ordered locus">Psed_3541</name>
</gene>
<feature type="compositionally biased region" description="Basic and acidic residues" evidence="8">
    <location>
        <begin position="25"/>
        <end position="35"/>
    </location>
</feature>
<evidence type="ECO:0000313" key="9">
    <source>
        <dbReference type="EMBL" id="AEA25714.1"/>
    </source>
</evidence>
<dbReference type="AlphaFoldDB" id="F4D058"/>
<feature type="compositionally biased region" description="Basic and acidic residues" evidence="8">
    <location>
        <begin position="1"/>
        <end position="15"/>
    </location>
</feature>
<dbReference type="eggNOG" id="COG1559">
    <property type="taxonomic scope" value="Bacteria"/>
</dbReference>
<evidence type="ECO:0000256" key="1">
    <source>
        <dbReference type="ARBA" id="ARBA00022475"/>
    </source>
</evidence>
<dbReference type="KEGG" id="pdx:Psed_3541"/>
<dbReference type="GO" id="GO:0009252">
    <property type="term" value="P:peptidoglycan biosynthetic process"/>
    <property type="evidence" value="ECO:0007669"/>
    <property type="project" value="UniProtKB-UniRule"/>
</dbReference>
<keyword evidence="1 7" id="KW-1003">Cell membrane</keyword>
<feature type="transmembrane region" description="Helical" evidence="7">
    <location>
        <begin position="385"/>
        <end position="408"/>
    </location>
</feature>
<dbReference type="Pfam" id="PF02618">
    <property type="entry name" value="YceG"/>
    <property type="match status" value="1"/>
</dbReference>
<keyword evidence="4 7" id="KW-0472">Membrane</keyword>
<feature type="compositionally biased region" description="Basic and acidic residues" evidence="8">
    <location>
        <begin position="339"/>
        <end position="356"/>
    </location>
</feature>
<comment type="catalytic activity">
    <reaction evidence="7">
        <text>a peptidoglycan chain = a peptidoglycan chain with N-acetyl-1,6-anhydromuramyl-[peptide] at the reducing end + a peptidoglycan chain with N-acetylglucosamine at the non-reducing end.</text>
        <dbReference type="EC" id="4.2.2.29"/>
    </reaction>
</comment>
<keyword evidence="3 7" id="KW-1133">Transmembrane helix</keyword>
<keyword evidence="2 7" id="KW-0812">Transmembrane</keyword>
<dbReference type="HAMAP" id="MF_02065">
    <property type="entry name" value="MltG"/>
    <property type="match status" value="1"/>
</dbReference>
<dbReference type="STRING" id="675635.Psed_3541"/>
<dbReference type="NCBIfam" id="TIGR00247">
    <property type="entry name" value="endolytic transglycosylase MltG"/>
    <property type="match status" value="1"/>
</dbReference>
<dbReference type="GO" id="GO:0005886">
    <property type="term" value="C:plasma membrane"/>
    <property type="evidence" value="ECO:0007669"/>
    <property type="project" value="UniProtKB-SubCell"/>
</dbReference>
<dbReference type="PANTHER" id="PTHR30518:SF2">
    <property type="entry name" value="ENDOLYTIC MUREIN TRANSGLYCOSYLASE"/>
    <property type="match status" value="1"/>
</dbReference>
<evidence type="ECO:0000256" key="8">
    <source>
        <dbReference type="SAM" id="MobiDB-lite"/>
    </source>
</evidence>
<evidence type="ECO:0000256" key="4">
    <source>
        <dbReference type="ARBA" id="ARBA00023136"/>
    </source>
</evidence>
<evidence type="ECO:0000313" key="10">
    <source>
        <dbReference type="Proteomes" id="UP000007809"/>
    </source>
</evidence>
<proteinExistence type="inferred from homology"/>
<dbReference type="EC" id="4.2.2.29" evidence="7"/>
<protein>
    <recommendedName>
        <fullName evidence="7">Endolytic murein transglycosylase</fullName>
        <ecNumber evidence="7">4.2.2.29</ecNumber>
    </recommendedName>
    <alternativeName>
        <fullName evidence="7">Peptidoglycan lytic transglycosylase</fullName>
    </alternativeName>
    <alternativeName>
        <fullName evidence="7">Peptidoglycan polymerization terminase</fullName>
    </alternativeName>
</protein>
<name>F4D058_PSEUX</name>
<feature type="compositionally biased region" description="Low complexity" evidence="8">
    <location>
        <begin position="358"/>
        <end position="377"/>
    </location>
</feature>
<dbReference type="PANTHER" id="PTHR30518">
    <property type="entry name" value="ENDOLYTIC MUREIN TRANSGLYCOSYLASE"/>
    <property type="match status" value="1"/>
</dbReference>
<evidence type="ECO:0000256" key="2">
    <source>
        <dbReference type="ARBA" id="ARBA00022692"/>
    </source>
</evidence>
<evidence type="ECO:0000256" key="5">
    <source>
        <dbReference type="ARBA" id="ARBA00023239"/>
    </source>
</evidence>
<evidence type="ECO:0000256" key="7">
    <source>
        <dbReference type="HAMAP-Rule" id="MF_02065"/>
    </source>
</evidence>
<dbReference type="GO" id="GO:0008932">
    <property type="term" value="F:lytic endotransglycosylase activity"/>
    <property type="evidence" value="ECO:0007669"/>
    <property type="project" value="UniProtKB-UniRule"/>
</dbReference>
<comment type="function">
    <text evidence="7">Functions as a peptidoglycan terminase that cleaves nascent peptidoglycan strands endolytically to terminate their elongation.</text>
</comment>
<feature type="compositionally biased region" description="Basic and acidic residues" evidence="8">
    <location>
        <begin position="309"/>
        <end position="323"/>
    </location>
</feature>
<dbReference type="GO" id="GO:0071555">
    <property type="term" value="P:cell wall organization"/>
    <property type="evidence" value="ECO:0007669"/>
    <property type="project" value="UniProtKB-KW"/>
</dbReference>